<dbReference type="Proteomes" id="UP000063229">
    <property type="component" value="Chromosome"/>
</dbReference>
<keyword evidence="1" id="KW-0813">Transport</keyword>
<keyword evidence="3 4" id="KW-0067">ATP-binding</keyword>
<dbReference type="RefSeq" id="WP_017134330.1">
    <property type="nucleotide sequence ID" value="NZ_CP014135.1"/>
</dbReference>
<evidence type="ECO:0000256" key="3">
    <source>
        <dbReference type="ARBA" id="ARBA00022840"/>
    </source>
</evidence>
<reference evidence="4 5" key="1">
    <citation type="submission" date="2016-01" db="EMBL/GenBank/DDBJ databases">
        <authorList>
            <person name="McClelland M."/>
            <person name="Jain A."/>
            <person name="Saraogi P."/>
            <person name="Mendelson R."/>
            <person name="Westerman R."/>
            <person name="SanMiguel P."/>
            <person name="Csonka L."/>
        </authorList>
    </citation>
    <scope>NUCLEOTIDE SEQUENCE [LARGE SCALE GENOMIC DNA]</scope>
    <source>
        <strain evidence="4 5">NCPPB 2472</strain>
    </source>
</reference>
<dbReference type="STRING" id="46677.AWM79_23635"/>
<dbReference type="InterPro" id="IPR003593">
    <property type="entry name" value="AAA+_ATPase"/>
</dbReference>
<organism evidence="4 5">
    <name type="scientific">Pseudomonas agarici</name>
    <dbReference type="NCBI Taxonomy" id="46677"/>
    <lineage>
        <taxon>Bacteria</taxon>
        <taxon>Pseudomonadati</taxon>
        <taxon>Pseudomonadota</taxon>
        <taxon>Gammaproteobacteria</taxon>
        <taxon>Pseudomonadales</taxon>
        <taxon>Pseudomonadaceae</taxon>
        <taxon>Pseudomonas</taxon>
    </lineage>
</organism>
<dbReference type="InterPro" id="IPR027417">
    <property type="entry name" value="P-loop_NTPase"/>
</dbReference>
<evidence type="ECO:0000313" key="4">
    <source>
        <dbReference type="EMBL" id="AMB88104.1"/>
    </source>
</evidence>
<dbReference type="InterPro" id="IPR051120">
    <property type="entry name" value="ABC_AA/LPS_Transport"/>
</dbReference>
<dbReference type="PANTHER" id="PTHR45772">
    <property type="entry name" value="CONSERVED COMPONENT OF ABC TRANSPORTER FOR NATURAL AMINO ACIDS-RELATED"/>
    <property type="match status" value="1"/>
</dbReference>
<dbReference type="PROSITE" id="PS50893">
    <property type="entry name" value="ABC_TRANSPORTER_2"/>
    <property type="match status" value="1"/>
</dbReference>
<keyword evidence="2" id="KW-0547">Nucleotide-binding</keyword>
<evidence type="ECO:0000256" key="1">
    <source>
        <dbReference type="ARBA" id="ARBA00022448"/>
    </source>
</evidence>
<keyword evidence="5" id="KW-1185">Reference proteome</keyword>
<protein>
    <submittedName>
        <fullName evidence="4">ABC transporter ATP-binding protein</fullName>
    </submittedName>
</protein>
<dbReference type="InterPro" id="IPR003439">
    <property type="entry name" value="ABC_transporter-like_ATP-bd"/>
</dbReference>
<dbReference type="GO" id="GO:0016887">
    <property type="term" value="F:ATP hydrolysis activity"/>
    <property type="evidence" value="ECO:0007669"/>
    <property type="project" value="InterPro"/>
</dbReference>
<dbReference type="CDD" id="cd03219">
    <property type="entry name" value="ABC_Mj1267_LivG_branched"/>
    <property type="match status" value="1"/>
</dbReference>
<dbReference type="SUPFAM" id="SSF52540">
    <property type="entry name" value="P-loop containing nucleoside triphosphate hydrolases"/>
    <property type="match status" value="1"/>
</dbReference>
<sequence length="250" mass="26955">MKQPLLEVRNLVKRFGGLVATNGANLTVHQGEIHALIGPNGAGKTTLIHQISGALNSDEGSMVFDGVNIMGMSMHRRVAAGLARSYQITSVFKKLTVLDNVALAVQARSGSSFRFWRSAISETQLFDEAYAILQEVGLASRAKIIAGSLAHGEQRQLELGITLGTRPKLLLLDEPMAGMGPEDSERMVDLLMALKGKSTVLLIEHDMAAVFRLADRMSALVYGNVIASGVPCDVREDPEVKRAYLGEEAV</sequence>
<dbReference type="Pfam" id="PF12399">
    <property type="entry name" value="BCA_ABC_TP_C"/>
    <property type="match status" value="1"/>
</dbReference>
<dbReference type="Gene3D" id="3.40.50.300">
    <property type="entry name" value="P-loop containing nucleotide triphosphate hydrolases"/>
    <property type="match status" value="1"/>
</dbReference>
<gene>
    <name evidence="4" type="ORF">AWM79_23635</name>
</gene>
<dbReference type="PANTHER" id="PTHR45772:SF2">
    <property type="entry name" value="ABC TRANSPORTER ATP-BINDING PROTEIN"/>
    <property type="match status" value="1"/>
</dbReference>
<dbReference type="InterPro" id="IPR032823">
    <property type="entry name" value="BCA_ABC_TP_C"/>
</dbReference>
<dbReference type="GO" id="GO:0005524">
    <property type="term" value="F:ATP binding"/>
    <property type="evidence" value="ECO:0007669"/>
    <property type="project" value="UniProtKB-KW"/>
</dbReference>
<dbReference type="AlphaFoldDB" id="A0A0X1T7N1"/>
<dbReference type="OrthoDB" id="9805514at2"/>
<dbReference type="KEGG" id="pagb:AWM79_23635"/>
<proteinExistence type="predicted"/>
<dbReference type="GO" id="GO:0005886">
    <property type="term" value="C:plasma membrane"/>
    <property type="evidence" value="ECO:0007669"/>
    <property type="project" value="TreeGrafter"/>
</dbReference>
<dbReference type="SMART" id="SM00382">
    <property type="entry name" value="AAA"/>
    <property type="match status" value="1"/>
</dbReference>
<accession>A0A0X1T7N1</accession>
<evidence type="ECO:0000256" key="2">
    <source>
        <dbReference type="ARBA" id="ARBA00022741"/>
    </source>
</evidence>
<dbReference type="Pfam" id="PF00005">
    <property type="entry name" value="ABC_tran"/>
    <property type="match status" value="1"/>
</dbReference>
<evidence type="ECO:0000313" key="5">
    <source>
        <dbReference type="Proteomes" id="UP000063229"/>
    </source>
</evidence>
<dbReference type="EMBL" id="CP014135">
    <property type="protein sequence ID" value="AMB88104.1"/>
    <property type="molecule type" value="Genomic_DNA"/>
</dbReference>
<name>A0A0X1T7N1_PSEAA</name>